<evidence type="ECO:0008006" key="3">
    <source>
        <dbReference type="Google" id="ProtNLM"/>
    </source>
</evidence>
<gene>
    <name evidence="1" type="ORF">NDU88_004503</name>
</gene>
<dbReference type="AlphaFoldDB" id="A0AAV7RL62"/>
<protein>
    <recommendedName>
        <fullName evidence="3">Reverse transcriptase domain-containing protein</fullName>
    </recommendedName>
</protein>
<organism evidence="1 2">
    <name type="scientific">Pleurodeles waltl</name>
    <name type="common">Iberian ribbed newt</name>
    <dbReference type="NCBI Taxonomy" id="8319"/>
    <lineage>
        <taxon>Eukaryota</taxon>
        <taxon>Metazoa</taxon>
        <taxon>Chordata</taxon>
        <taxon>Craniata</taxon>
        <taxon>Vertebrata</taxon>
        <taxon>Euteleostomi</taxon>
        <taxon>Amphibia</taxon>
        <taxon>Batrachia</taxon>
        <taxon>Caudata</taxon>
        <taxon>Salamandroidea</taxon>
        <taxon>Salamandridae</taxon>
        <taxon>Pleurodelinae</taxon>
        <taxon>Pleurodeles</taxon>
    </lineage>
</organism>
<reference evidence="1" key="1">
    <citation type="journal article" date="2022" name="bioRxiv">
        <title>Sequencing and chromosome-scale assembly of the giantPleurodeles waltlgenome.</title>
        <authorList>
            <person name="Brown T."/>
            <person name="Elewa A."/>
            <person name="Iarovenko S."/>
            <person name="Subramanian E."/>
            <person name="Araus A.J."/>
            <person name="Petzold A."/>
            <person name="Susuki M."/>
            <person name="Suzuki K.-i.T."/>
            <person name="Hayashi T."/>
            <person name="Toyoda A."/>
            <person name="Oliveira C."/>
            <person name="Osipova E."/>
            <person name="Leigh N.D."/>
            <person name="Simon A."/>
            <person name="Yun M.H."/>
        </authorList>
    </citation>
    <scope>NUCLEOTIDE SEQUENCE</scope>
    <source>
        <strain evidence="1">20211129_DDA</strain>
        <tissue evidence="1">Liver</tissue>
    </source>
</reference>
<name>A0AAV7RL62_PLEWA</name>
<evidence type="ECO:0000313" key="1">
    <source>
        <dbReference type="EMBL" id="KAJ1151723.1"/>
    </source>
</evidence>
<evidence type="ECO:0000313" key="2">
    <source>
        <dbReference type="Proteomes" id="UP001066276"/>
    </source>
</evidence>
<comment type="caution">
    <text evidence="1">The sequence shown here is derived from an EMBL/GenBank/DDBJ whole genome shotgun (WGS) entry which is preliminary data.</text>
</comment>
<accession>A0AAV7RL62</accession>
<dbReference type="EMBL" id="JANPWB010000009">
    <property type="protein sequence ID" value="KAJ1151723.1"/>
    <property type="molecule type" value="Genomic_DNA"/>
</dbReference>
<proteinExistence type="predicted"/>
<dbReference type="Proteomes" id="UP001066276">
    <property type="component" value="Chromosome 5"/>
</dbReference>
<sequence>MVNRLKGAIGEIVHPDQTCGVPGRRDADSLALIWDTIQYVTDSKIRAALLGLDQEKAFDCISPESMEMVLHDFGLRERLFGYVKMVYTDFFNSATVNG</sequence>
<keyword evidence="2" id="KW-1185">Reference proteome</keyword>